<evidence type="ECO:0000259" key="2">
    <source>
        <dbReference type="Pfam" id="PF00288"/>
    </source>
</evidence>
<dbReference type="Gene3D" id="3.30.230.10">
    <property type="match status" value="1"/>
</dbReference>
<dbReference type="GO" id="GO:0016301">
    <property type="term" value="F:kinase activity"/>
    <property type="evidence" value="ECO:0007669"/>
    <property type="project" value="UniProtKB-KW"/>
</dbReference>
<comment type="caution">
    <text evidence="3">The sequence shown here is derived from an EMBL/GenBank/DDBJ whole genome shotgun (WGS) entry which is preliminary data.</text>
</comment>
<dbReference type="GO" id="GO:0005524">
    <property type="term" value="F:ATP binding"/>
    <property type="evidence" value="ECO:0007669"/>
    <property type="project" value="InterPro"/>
</dbReference>
<dbReference type="SUPFAM" id="SSF54211">
    <property type="entry name" value="Ribosomal protein S5 domain 2-like"/>
    <property type="match status" value="1"/>
</dbReference>
<dbReference type="Proteomes" id="UP000462152">
    <property type="component" value="Unassembled WGS sequence"/>
</dbReference>
<sequence>MPWRVRRGSRRHGVGMAWGRIRPGRPHGRRLFCVPGGGTSAECRISEGTIMIGPGSDRPTVGGMRGARATVLRSGPGVGSGEFQPGRGFCRGHHGELLQGVAWSPRRSEVVPALVTIPLPRHGASAVFRPHRTHRGVHADGTRGKSVRAAEIVLRTCDDLGLPRPPGGTLQLRSDLPRGCGMGSSTADVVATIRAVCDCCGLPLDDLHVSAIAVQAETASDPLAFDTTPVLFAQRHAEVLRRWDRPLPPVRLVGCRLPGQPVDTLGVSPPAYTSDEHAEFARLTSAMETAVRTGNTRILGGVATDSALINQRYLPKPDLPRVLEICERTGGVGVQVAHSGTVCSVMYDPADAAVDQRILRARRALDAAGFDSTAHFLGEDP</sequence>
<dbReference type="InterPro" id="IPR014721">
    <property type="entry name" value="Ribsml_uS5_D2-typ_fold_subgr"/>
</dbReference>
<evidence type="ECO:0000313" key="3">
    <source>
        <dbReference type="EMBL" id="MUN53702.1"/>
    </source>
</evidence>
<dbReference type="Pfam" id="PF00288">
    <property type="entry name" value="GHMP_kinases_N"/>
    <property type="match status" value="1"/>
</dbReference>
<evidence type="ECO:0000313" key="4">
    <source>
        <dbReference type="Proteomes" id="UP000462152"/>
    </source>
</evidence>
<organism evidence="3 4">
    <name type="scientific">Rothia koreensis</name>
    <dbReference type="NCBI Taxonomy" id="592378"/>
    <lineage>
        <taxon>Bacteria</taxon>
        <taxon>Bacillati</taxon>
        <taxon>Actinomycetota</taxon>
        <taxon>Actinomycetes</taxon>
        <taxon>Micrococcales</taxon>
        <taxon>Micrococcaceae</taxon>
        <taxon>Rothia</taxon>
    </lineage>
</organism>
<proteinExistence type="predicted"/>
<dbReference type="AlphaFoldDB" id="A0A7K1LFF3"/>
<evidence type="ECO:0000256" key="1">
    <source>
        <dbReference type="ARBA" id="ARBA00022777"/>
    </source>
</evidence>
<name>A0A7K1LFF3_9MICC</name>
<protein>
    <recommendedName>
        <fullName evidence="2">GHMP kinase N-terminal domain-containing protein</fullName>
    </recommendedName>
</protein>
<reference evidence="3 4" key="1">
    <citation type="submission" date="2019-12" db="EMBL/GenBank/DDBJ databases">
        <authorList>
            <person name="Li J."/>
            <person name="Shi Y."/>
            <person name="Xu G."/>
            <person name="Xiao D."/>
            <person name="Ran X."/>
        </authorList>
    </citation>
    <scope>NUCLEOTIDE SEQUENCE [LARGE SCALE GENOMIC DNA]</scope>
    <source>
        <strain evidence="3 4">JCM 15915</strain>
    </source>
</reference>
<gene>
    <name evidence="3" type="ORF">GMA10_00395</name>
</gene>
<keyword evidence="4" id="KW-1185">Reference proteome</keyword>
<feature type="domain" description="GHMP kinase N-terminal" evidence="2">
    <location>
        <begin position="153"/>
        <end position="218"/>
    </location>
</feature>
<keyword evidence="1" id="KW-0808">Transferase</keyword>
<dbReference type="EMBL" id="WOGT01000001">
    <property type="protein sequence ID" value="MUN53702.1"/>
    <property type="molecule type" value="Genomic_DNA"/>
</dbReference>
<dbReference type="InterPro" id="IPR020568">
    <property type="entry name" value="Ribosomal_Su5_D2-typ_SF"/>
</dbReference>
<keyword evidence="1" id="KW-0418">Kinase</keyword>
<accession>A0A7K1LFF3</accession>
<dbReference type="InterPro" id="IPR006204">
    <property type="entry name" value="GHMP_kinase_N_dom"/>
</dbReference>